<dbReference type="Pfam" id="PF07244">
    <property type="entry name" value="POTRA"/>
    <property type="match status" value="1"/>
</dbReference>
<keyword evidence="3 6" id="KW-0442">Lipid degradation</keyword>
<protein>
    <submittedName>
        <fullName evidence="10">NTE family protein</fullName>
    </submittedName>
</protein>
<accession>A0A1W6LHI5</accession>
<evidence type="ECO:0000313" key="10">
    <source>
        <dbReference type="EMBL" id="ARN23680.1"/>
    </source>
</evidence>
<keyword evidence="4 6" id="KW-0443">Lipid metabolism</keyword>
<sequence>MRRIAAAVCAVGALGGVTSAAADDEAHPKVGLVLSGGGARGGAHIGVLKVLEELNVPVDIVVGTSAGAIVAAAYATGMPLSEIEAEMKGLSTSLLLHDVDRSEVPLNSKIHDSFNYIGPEVGIQNGSLALPKGAVAGVSLEAVLRRLTHRQRTDNFDRLPIPFRAVATDLATAEMVVLSRGNLAQAIRASMAIPAVIEPVELDGRLLVDGGPSRNLPVDVARAMGAEVIIAVNIGTPLLKREEIKSLLSVSDQMTRILTNTNVAKSVSEIGPDDILLIPDLGTVTTADFDRLSEAAAAGEAAARLAIPDLMRYAIDGPRYAAWRASTVRSGEQAPFTVAEVRVKGTERVNPEVVTASMHTKAGDTFDVKKADADIKRIYARGDFEGVAYTVSEEPGVGHVLTAEVTEKSWGPQYLRFGLGLSSDLKGNSFFNLAASHRATWLNHLGAEWRNDVQIGHTDRLATEWYQPLTAAQRLFVAARAEFTRNPFDLYDNSDGSSDGDGSRIGQYRVQYIGVGLDLGTPIGRSAEFRVGLTRGHVKMLLDTGLVPPELLQPPQETGGVLARLRFDSLDSIRFPTQGWQGEVRLYASRPTFGADETYTKASANLNAAQAFGRHSLQVGLRGAKALGDDDLPVHELYSLGGFLRLSGYATGQFLGRELAFGRLVYNYRLSLPGFLSGAFIGASAEVGRIGDSVSKGGDAFTRHGFSIYASMDTPLGPIYGAFGRGGDGANAVYLYLGQP</sequence>
<dbReference type="AlphaFoldDB" id="A0A1W6LHI5"/>
<keyword evidence="5" id="KW-0472">Membrane</keyword>
<feature type="domain" description="PNPLA" evidence="8">
    <location>
        <begin position="32"/>
        <end position="222"/>
    </location>
</feature>
<feature type="short sequence motif" description="DGA/G" evidence="6">
    <location>
        <begin position="209"/>
        <end position="211"/>
    </location>
</feature>
<feature type="active site" description="Nucleophile" evidence="6">
    <location>
        <position position="65"/>
    </location>
</feature>
<name>A0A1W6LHI5_9BURK</name>
<dbReference type="Pfam" id="PF01734">
    <property type="entry name" value="Patatin"/>
    <property type="match status" value="1"/>
</dbReference>
<evidence type="ECO:0000256" key="3">
    <source>
        <dbReference type="ARBA" id="ARBA00022963"/>
    </source>
</evidence>
<feature type="active site" description="Proton acceptor" evidence="6">
    <location>
        <position position="209"/>
    </location>
</feature>
<evidence type="ECO:0000259" key="8">
    <source>
        <dbReference type="PROSITE" id="PS51635"/>
    </source>
</evidence>
<dbReference type="KEGG" id="rgu:A4W93_02030"/>
<dbReference type="InterPro" id="IPR034746">
    <property type="entry name" value="POTRA"/>
</dbReference>
<evidence type="ECO:0000256" key="6">
    <source>
        <dbReference type="PROSITE-ProRule" id="PRU01161"/>
    </source>
</evidence>
<dbReference type="GO" id="GO:0016787">
    <property type="term" value="F:hydrolase activity"/>
    <property type="evidence" value="ECO:0007669"/>
    <property type="project" value="UniProtKB-UniRule"/>
</dbReference>
<dbReference type="InterPro" id="IPR016035">
    <property type="entry name" value="Acyl_Trfase/lysoPLipase"/>
</dbReference>
<dbReference type="Gene3D" id="3.40.1090.10">
    <property type="entry name" value="Cytosolic phospholipase A2 catalytic domain"/>
    <property type="match status" value="2"/>
</dbReference>
<gene>
    <name evidence="10" type="ORF">A4W93_02030</name>
</gene>
<dbReference type="PROSITE" id="PS51779">
    <property type="entry name" value="POTRA"/>
    <property type="match status" value="1"/>
</dbReference>
<dbReference type="InterPro" id="IPR010827">
    <property type="entry name" value="BamA/TamA_POTRA"/>
</dbReference>
<comment type="subcellular location">
    <subcellularLocation>
        <location evidence="1">Membrane</location>
    </subcellularLocation>
</comment>
<evidence type="ECO:0000313" key="11">
    <source>
        <dbReference type="Proteomes" id="UP000193427"/>
    </source>
</evidence>
<keyword evidence="2 6" id="KW-0378">Hydrolase</keyword>
<feature type="short sequence motif" description="GXSXG" evidence="6">
    <location>
        <begin position="63"/>
        <end position="67"/>
    </location>
</feature>
<dbReference type="SUPFAM" id="SSF52151">
    <property type="entry name" value="FabD/lysophospholipase-like"/>
    <property type="match status" value="1"/>
</dbReference>
<feature type="short sequence motif" description="GXGXXG" evidence="6">
    <location>
        <begin position="36"/>
        <end position="41"/>
    </location>
</feature>
<evidence type="ECO:0000259" key="9">
    <source>
        <dbReference type="PROSITE" id="PS51779"/>
    </source>
</evidence>
<dbReference type="PROSITE" id="PS51635">
    <property type="entry name" value="PNPLA"/>
    <property type="match status" value="1"/>
</dbReference>
<dbReference type="Gene3D" id="3.10.20.310">
    <property type="entry name" value="membrane protein fhac"/>
    <property type="match status" value="1"/>
</dbReference>
<keyword evidence="11" id="KW-1185">Reference proteome</keyword>
<dbReference type="Proteomes" id="UP000193427">
    <property type="component" value="Chromosome"/>
</dbReference>
<evidence type="ECO:0000256" key="1">
    <source>
        <dbReference type="ARBA" id="ARBA00004370"/>
    </source>
</evidence>
<dbReference type="PANTHER" id="PTHR14226">
    <property type="entry name" value="NEUROPATHY TARGET ESTERASE/SWISS CHEESE D.MELANOGASTER"/>
    <property type="match status" value="1"/>
</dbReference>
<dbReference type="EMBL" id="CP015118">
    <property type="protein sequence ID" value="ARN23680.1"/>
    <property type="molecule type" value="Genomic_DNA"/>
</dbReference>
<keyword evidence="7" id="KW-0732">Signal</keyword>
<proteinExistence type="predicted"/>
<dbReference type="GO" id="GO:0016042">
    <property type="term" value="P:lipid catabolic process"/>
    <property type="evidence" value="ECO:0007669"/>
    <property type="project" value="UniProtKB-UniRule"/>
</dbReference>
<dbReference type="STRING" id="946333.A4W93_02030"/>
<dbReference type="CDD" id="cd07205">
    <property type="entry name" value="Pat_PNPLA6_PNPLA7_NTE1_like"/>
    <property type="match status" value="1"/>
</dbReference>
<evidence type="ECO:0000256" key="7">
    <source>
        <dbReference type="SAM" id="SignalP"/>
    </source>
</evidence>
<dbReference type="Gene3D" id="2.40.160.50">
    <property type="entry name" value="membrane protein fhac: a member of the omp85/tpsb transporter family"/>
    <property type="match status" value="1"/>
</dbReference>
<feature type="domain" description="POTRA" evidence="9">
    <location>
        <begin position="336"/>
        <end position="408"/>
    </location>
</feature>
<dbReference type="InterPro" id="IPR050301">
    <property type="entry name" value="NTE"/>
</dbReference>
<reference evidence="10 11" key="1">
    <citation type="submission" date="2016-04" db="EMBL/GenBank/DDBJ databases">
        <title>Complete genome sequence of natural rubber-degrading, novel Gram-negative bacterium, Rhizobacter gummiphilus strain NS21.</title>
        <authorList>
            <person name="Tabata M."/>
            <person name="Kasai D."/>
            <person name="Fukuda M."/>
        </authorList>
    </citation>
    <scope>NUCLEOTIDE SEQUENCE [LARGE SCALE GENOMIC DNA]</scope>
    <source>
        <strain evidence="10 11">NS21</strain>
    </source>
</reference>
<dbReference type="Pfam" id="PF01103">
    <property type="entry name" value="Omp85"/>
    <property type="match status" value="1"/>
</dbReference>
<feature type="signal peptide" evidence="7">
    <location>
        <begin position="1"/>
        <end position="22"/>
    </location>
</feature>
<dbReference type="GO" id="GO:0019867">
    <property type="term" value="C:outer membrane"/>
    <property type="evidence" value="ECO:0007669"/>
    <property type="project" value="InterPro"/>
</dbReference>
<evidence type="ECO:0000256" key="2">
    <source>
        <dbReference type="ARBA" id="ARBA00022801"/>
    </source>
</evidence>
<evidence type="ECO:0000256" key="5">
    <source>
        <dbReference type="ARBA" id="ARBA00023136"/>
    </source>
</evidence>
<organism evidence="10 11">
    <name type="scientific">Piscinibacter gummiphilus</name>
    <dbReference type="NCBI Taxonomy" id="946333"/>
    <lineage>
        <taxon>Bacteria</taxon>
        <taxon>Pseudomonadati</taxon>
        <taxon>Pseudomonadota</taxon>
        <taxon>Betaproteobacteria</taxon>
        <taxon>Burkholderiales</taxon>
        <taxon>Sphaerotilaceae</taxon>
        <taxon>Piscinibacter</taxon>
    </lineage>
</organism>
<dbReference type="InterPro" id="IPR000184">
    <property type="entry name" value="Bac_surfAg_D15"/>
</dbReference>
<dbReference type="InterPro" id="IPR002641">
    <property type="entry name" value="PNPLA_dom"/>
</dbReference>
<evidence type="ECO:0000256" key="4">
    <source>
        <dbReference type="ARBA" id="ARBA00023098"/>
    </source>
</evidence>
<dbReference type="PANTHER" id="PTHR14226:SF29">
    <property type="entry name" value="NEUROPATHY TARGET ESTERASE SWS"/>
    <property type="match status" value="1"/>
</dbReference>
<feature type="chain" id="PRO_5013252778" evidence="7">
    <location>
        <begin position="23"/>
        <end position="740"/>
    </location>
</feature>